<name>A0A1F8F3J9_9BACT</name>
<evidence type="ECO:0000313" key="6">
    <source>
        <dbReference type="Proteomes" id="UP000177605"/>
    </source>
</evidence>
<evidence type="ECO:0000256" key="1">
    <source>
        <dbReference type="SAM" id="Coils"/>
    </source>
</evidence>
<dbReference type="Pfam" id="PF18915">
    <property type="entry name" value="DUF5667"/>
    <property type="match status" value="1"/>
</dbReference>
<evidence type="ECO:0000259" key="4">
    <source>
        <dbReference type="PROSITE" id="PS51465"/>
    </source>
</evidence>
<dbReference type="SUPFAM" id="SSF49503">
    <property type="entry name" value="Cupredoxins"/>
    <property type="match status" value="1"/>
</dbReference>
<comment type="caution">
    <text evidence="5">The sequence shown here is derived from an EMBL/GenBank/DDBJ whole genome shotgun (WGS) entry which is preliminary data.</text>
</comment>
<dbReference type="SMART" id="SM00280">
    <property type="entry name" value="KAZAL"/>
    <property type="match status" value="1"/>
</dbReference>
<feature type="chain" id="PRO_5009535448" description="Kazal-like domain-containing protein" evidence="3">
    <location>
        <begin position="22"/>
        <end position="595"/>
    </location>
</feature>
<dbReference type="Gene3D" id="3.30.60.30">
    <property type="match status" value="1"/>
</dbReference>
<dbReference type="InterPro" id="IPR002350">
    <property type="entry name" value="Kazal_dom"/>
</dbReference>
<gene>
    <name evidence="5" type="ORF">A2669_00600</name>
</gene>
<dbReference type="InterPro" id="IPR053265">
    <property type="entry name" value="Serpin"/>
</dbReference>
<feature type="compositionally biased region" description="Pro residues" evidence="2">
    <location>
        <begin position="478"/>
        <end position="496"/>
    </location>
</feature>
<dbReference type="PROSITE" id="PS51465">
    <property type="entry name" value="KAZAL_2"/>
    <property type="match status" value="1"/>
</dbReference>
<accession>A0A1F8F3J9</accession>
<feature type="coiled-coil region" evidence="1">
    <location>
        <begin position="74"/>
        <end position="173"/>
    </location>
</feature>
<reference evidence="5 6" key="1">
    <citation type="journal article" date="2016" name="Nat. Commun.">
        <title>Thousands of microbial genomes shed light on interconnected biogeochemical processes in an aquifer system.</title>
        <authorList>
            <person name="Anantharaman K."/>
            <person name="Brown C.T."/>
            <person name="Hug L.A."/>
            <person name="Sharon I."/>
            <person name="Castelle C.J."/>
            <person name="Probst A.J."/>
            <person name="Thomas B.C."/>
            <person name="Singh A."/>
            <person name="Wilkins M.J."/>
            <person name="Karaoz U."/>
            <person name="Brodie E.L."/>
            <person name="Williams K.H."/>
            <person name="Hubbard S.S."/>
            <person name="Banfield J.F."/>
        </authorList>
    </citation>
    <scope>NUCLEOTIDE SEQUENCE [LARGE SCALE GENOMIC DNA]</scope>
</reference>
<dbReference type="Proteomes" id="UP000177605">
    <property type="component" value="Unassembled WGS sequence"/>
</dbReference>
<dbReference type="InterPro" id="IPR043725">
    <property type="entry name" value="DUF5667"/>
</dbReference>
<protein>
    <recommendedName>
        <fullName evidence="4">Kazal-like domain-containing protein</fullName>
    </recommendedName>
</protein>
<dbReference type="CDD" id="cd00104">
    <property type="entry name" value="KAZAL_FS"/>
    <property type="match status" value="1"/>
</dbReference>
<feature type="region of interest" description="Disordered" evidence="2">
    <location>
        <begin position="468"/>
        <end position="500"/>
    </location>
</feature>
<feature type="coiled-coil region" evidence="1">
    <location>
        <begin position="305"/>
        <end position="368"/>
    </location>
</feature>
<dbReference type="GO" id="GO:0005615">
    <property type="term" value="C:extracellular space"/>
    <property type="evidence" value="ECO:0007669"/>
    <property type="project" value="TreeGrafter"/>
</dbReference>
<dbReference type="Pfam" id="PF00050">
    <property type="entry name" value="Kazal_1"/>
    <property type="match status" value="1"/>
</dbReference>
<evidence type="ECO:0000256" key="2">
    <source>
        <dbReference type="SAM" id="MobiDB-lite"/>
    </source>
</evidence>
<dbReference type="EMBL" id="MGJM01000002">
    <property type="protein sequence ID" value="OGN07248.1"/>
    <property type="molecule type" value="Genomic_DNA"/>
</dbReference>
<dbReference type="PANTHER" id="PTHR21131:SF0">
    <property type="entry name" value="GEO10195P1-RELATED"/>
    <property type="match status" value="1"/>
</dbReference>
<evidence type="ECO:0000256" key="3">
    <source>
        <dbReference type="SAM" id="SignalP"/>
    </source>
</evidence>
<keyword evidence="3" id="KW-0732">Signal</keyword>
<dbReference type="SUPFAM" id="SSF100895">
    <property type="entry name" value="Kazal-type serine protease inhibitors"/>
    <property type="match status" value="1"/>
</dbReference>
<evidence type="ECO:0000313" key="5">
    <source>
        <dbReference type="EMBL" id="OGN07248.1"/>
    </source>
</evidence>
<dbReference type="InterPro" id="IPR008972">
    <property type="entry name" value="Cupredoxin"/>
</dbReference>
<feature type="signal peptide" evidence="3">
    <location>
        <begin position="1"/>
        <end position="21"/>
    </location>
</feature>
<dbReference type="InterPro" id="IPR036058">
    <property type="entry name" value="Kazal_dom_sf"/>
</dbReference>
<feature type="domain" description="Kazal-like" evidence="4">
    <location>
        <begin position="423"/>
        <end position="472"/>
    </location>
</feature>
<dbReference type="PANTHER" id="PTHR21131">
    <property type="entry name" value="SERINE-TYPE ENDOPEPTIDASE INHIBITOR"/>
    <property type="match status" value="1"/>
</dbReference>
<keyword evidence="1" id="KW-0175">Coiled coil</keyword>
<organism evidence="5 6">
    <name type="scientific">Candidatus Yanofskybacteria bacterium RIFCSPHIGHO2_01_FULL_48_25b</name>
    <dbReference type="NCBI Taxonomy" id="1802672"/>
    <lineage>
        <taxon>Bacteria</taxon>
        <taxon>Candidatus Yanofskyibacteriota</taxon>
    </lineage>
</organism>
<proteinExistence type="predicted"/>
<dbReference type="AlphaFoldDB" id="A0A1F8F3J9"/>
<dbReference type="Gene3D" id="2.60.40.420">
    <property type="entry name" value="Cupredoxins - blue copper proteins"/>
    <property type="match status" value="1"/>
</dbReference>
<sequence length="595" mass="66223">MKTLFISSLVASFLIPSALFAQEAETSVEAVIEAETVTIDDLGVSESELLPTSPFYFLKEIGRGLQRALTFNAIAKTELELKIASEKAAEAKKVAEENPSDERSISRALSNYERAQERLRARLESLRETSENPNVDRLLTMVAERAIVHEKLLEGLEAKHDAQKSIIQNIRARVQGTIGEVADKDTAEKFQERLENVFESGRGSTLKYIRAIEILDRLQESDRIPDQAKERLQEVRDNLADRARDSVEGFVEEREDGASKLRDALGRLPGDALRRSVILEEIRTRASERTANALEEARDSFDETIKDGEDAAEAARRQIARAEERIQKIEARIQELGEETPQAVRTLLDRAKKHIEAAKTALEEGNSRNAFGLSRAAEAIVVNILRILEHGVDAIQRTPEELNRILERVNLRPLLPGETDGRSESSSDETEPVYCTMEYAPVCGVDGKTYGNRCVAVLQHKVRVAYEGECRSGQQSPRPTPIPTSTPRPASTPTPSPTAVAPSMREIVLDADDSGFYPSDEIRVQRGTKVRLTFNVSRTNVYYAGLDFRSPKFETVSIDPGESTTVEFTADESFEFKSYWPASGVLKAIGHVIVE</sequence>